<dbReference type="InterPro" id="IPR043132">
    <property type="entry name" value="BCAT-like_C"/>
</dbReference>
<evidence type="ECO:0000256" key="5">
    <source>
        <dbReference type="ARBA" id="ARBA00022909"/>
    </source>
</evidence>
<comment type="catalytic activity">
    <reaction evidence="9">
        <text>4-amino-4-deoxychorismate = 4-aminobenzoate + pyruvate + H(+)</text>
        <dbReference type="Rhea" id="RHEA:16201"/>
        <dbReference type="ChEBI" id="CHEBI:15361"/>
        <dbReference type="ChEBI" id="CHEBI:15378"/>
        <dbReference type="ChEBI" id="CHEBI:17836"/>
        <dbReference type="ChEBI" id="CHEBI:58406"/>
        <dbReference type="EC" id="4.1.3.38"/>
    </reaction>
</comment>
<dbReference type="Pfam" id="PF01063">
    <property type="entry name" value="Aminotran_4"/>
    <property type="match status" value="1"/>
</dbReference>
<evidence type="ECO:0000256" key="8">
    <source>
        <dbReference type="ARBA" id="ARBA00035676"/>
    </source>
</evidence>
<keyword evidence="5" id="KW-0289">Folate biosynthesis</keyword>
<dbReference type="NCBIfam" id="TIGR03461">
    <property type="entry name" value="pabC_Proteo"/>
    <property type="match status" value="1"/>
</dbReference>
<evidence type="ECO:0000313" key="11">
    <source>
        <dbReference type="EMBL" id="MBR9727839.1"/>
    </source>
</evidence>
<keyword evidence="6 11" id="KW-0456">Lyase</keyword>
<protein>
    <recommendedName>
        <fullName evidence="8 10">Aminodeoxychorismate lyase</fullName>
        <ecNumber evidence="8 10">4.1.3.38</ecNumber>
    </recommendedName>
</protein>
<evidence type="ECO:0000256" key="6">
    <source>
        <dbReference type="ARBA" id="ARBA00023239"/>
    </source>
</evidence>
<comment type="similarity">
    <text evidence="2">Belongs to the class-IV pyridoxal-phosphate-dependent aminotransferase family.</text>
</comment>
<evidence type="ECO:0000256" key="7">
    <source>
        <dbReference type="ARBA" id="ARBA00035633"/>
    </source>
</evidence>
<dbReference type="InterPro" id="IPR050571">
    <property type="entry name" value="Class-IV_PLP-Dep_Aminotrnsfr"/>
</dbReference>
<comment type="caution">
    <text evidence="11">The sequence shown here is derived from an EMBL/GenBank/DDBJ whole genome shotgun (WGS) entry which is preliminary data.</text>
</comment>
<organism evidence="11 12">
    <name type="scientific">Shewanella intestini</name>
    <dbReference type="NCBI Taxonomy" id="2017544"/>
    <lineage>
        <taxon>Bacteria</taxon>
        <taxon>Pseudomonadati</taxon>
        <taxon>Pseudomonadota</taxon>
        <taxon>Gammaproteobacteria</taxon>
        <taxon>Alteromonadales</taxon>
        <taxon>Shewanellaceae</taxon>
        <taxon>Shewanella</taxon>
    </lineage>
</organism>
<dbReference type="InterPro" id="IPR001544">
    <property type="entry name" value="Aminotrans_IV"/>
</dbReference>
<dbReference type="EC" id="4.1.3.38" evidence="8 10"/>
<dbReference type="InterPro" id="IPR017824">
    <property type="entry name" value="Aminodeoxychorismate_lyase_IV"/>
</dbReference>
<reference evidence="11 12" key="1">
    <citation type="submission" date="2020-02" db="EMBL/GenBank/DDBJ databases">
        <title>Shewanella WXL01 sp. nov., a marine bacterium isolated from green algae in Luhuitou Fringing Reef (Northern South China Sea).</title>
        <authorList>
            <person name="Wang X."/>
        </authorList>
    </citation>
    <scope>NUCLEOTIDE SEQUENCE [LARGE SCALE GENOMIC DNA]</scope>
    <source>
        <strain evidence="11 12">MCCC 1A01895</strain>
    </source>
</reference>
<dbReference type="Gene3D" id="3.20.10.10">
    <property type="entry name" value="D-amino Acid Aminotransferase, subunit A, domain 2"/>
    <property type="match status" value="1"/>
</dbReference>
<comment type="subunit">
    <text evidence="3">Homodimer.</text>
</comment>
<dbReference type="PANTHER" id="PTHR42743">
    <property type="entry name" value="AMINO-ACID AMINOTRANSFERASE"/>
    <property type="match status" value="1"/>
</dbReference>
<evidence type="ECO:0000313" key="12">
    <source>
        <dbReference type="Proteomes" id="UP000811844"/>
    </source>
</evidence>
<dbReference type="GO" id="GO:0008696">
    <property type="term" value="F:4-amino-4-deoxychorismate lyase activity"/>
    <property type="evidence" value="ECO:0007669"/>
    <property type="project" value="UniProtKB-EC"/>
</dbReference>
<accession>A0ABS5I1F0</accession>
<sequence>MDNVWVTPKLDTAISPFDRGLTYGDGLFATMRSHNGVILFLDTHFSRLQQGARRLGFYWHPDRQFLTKLTEVAKLNPNHCIKLLITKGVGGRGYASPNMSKPTSVLSVSTIPSHYAQWQRQGISLSVSPVQLATQPLLAGIKHLNRLEQVLIKSQPLAENADDWLVLDIHNRVIGASMANIFAVFGNNICTPSMSYAGISGVTRGKIIEQLLDMGFNVDVCNITLLDIANADAVFMSNSLLHVVDVLNIDQLPFTPWSKSEALRCELLKSDKNQ</sequence>
<dbReference type="EMBL" id="JAAIKR010000005">
    <property type="protein sequence ID" value="MBR9727839.1"/>
    <property type="molecule type" value="Genomic_DNA"/>
</dbReference>
<comment type="cofactor">
    <cofactor evidence="1">
        <name>pyridoxal 5'-phosphate</name>
        <dbReference type="ChEBI" id="CHEBI:597326"/>
    </cofactor>
</comment>
<dbReference type="Gene3D" id="3.30.470.10">
    <property type="match status" value="1"/>
</dbReference>
<dbReference type="SUPFAM" id="SSF56752">
    <property type="entry name" value="D-aminoacid aminotransferase-like PLP-dependent enzymes"/>
    <property type="match status" value="1"/>
</dbReference>
<keyword evidence="4" id="KW-0663">Pyridoxal phosphate</keyword>
<dbReference type="InterPro" id="IPR043131">
    <property type="entry name" value="BCAT-like_N"/>
</dbReference>
<evidence type="ECO:0000256" key="2">
    <source>
        <dbReference type="ARBA" id="ARBA00009320"/>
    </source>
</evidence>
<name>A0ABS5I1F0_9GAMM</name>
<dbReference type="RefSeq" id="WP_153663672.1">
    <property type="nucleotide sequence ID" value="NZ_JAAIKR010000005.1"/>
</dbReference>
<proteinExistence type="inferred from homology"/>
<evidence type="ECO:0000256" key="9">
    <source>
        <dbReference type="ARBA" id="ARBA00049529"/>
    </source>
</evidence>
<keyword evidence="12" id="KW-1185">Reference proteome</keyword>
<dbReference type="NCBIfam" id="NF004761">
    <property type="entry name" value="PRK06092.1"/>
    <property type="match status" value="1"/>
</dbReference>
<dbReference type="PANTHER" id="PTHR42743:SF2">
    <property type="entry name" value="AMINODEOXYCHORISMATE LYASE"/>
    <property type="match status" value="1"/>
</dbReference>
<gene>
    <name evidence="11" type="primary">pabC</name>
    <name evidence="11" type="ORF">G3R48_07545</name>
</gene>
<evidence type="ECO:0000256" key="1">
    <source>
        <dbReference type="ARBA" id="ARBA00001933"/>
    </source>
</evidence>
<evidence type="ECO:0000256" key="4">
    <source>
        <dbReference type="ARBA" id="ARBA00022898"/>
    </source>
</evidence>
<comment type="pathway">
    <text evidence="7">Cofactor biosynthesis; tetrahydrofolate biosynthesis; 4-aminobenzoate from chorismate: step 2/2.</text>
</comment>
<dbReference type="CDD" id="cd01559">
    <property type="entry name" value="ADCL_like"/>
    <property type="match status" value="1"/>
</dbReference>
<dbReference type="InterPro" id="IPR036038">
    <property type="entry name" value="Aminotransferase-like"/>
</dbReference>
<evidence type="ECO:0000256" key="3">
    <source>
        <dbReference type="ARBA" id="ARBA00011738"/>
    </source>
</evidence>
<dbReference type="Proteomes" id="UP000811844">
    <property type="component" value="Unassembled WGS sequence"/>
</dbReference>
<evidence type="ECO:0000256" key="10">
    <source>
        <dbReference type="NCBIfam" id="TIGR03461"/>
    </source>
</evidence>